<accession>A0ABQ9TEC3</accession>
<feature type="compositionally biased region" description="Basic and acidic residues" evidence="1">
    <location>
        <begin position="43"/>
        <end position="55"/>
    </location>
</feature>
<proteinExistence type="predicted"/>
<feature type="compositionally biased region" description="Polar residues" evidence="1">
    <location>
        <begin position="124"/>
        <end position="144"/>
    </location>
</feature>
<dbReference type="EMBL" id="JASSZA010000023">
    <property type="protein sequence ID" value="KAK2083087.1"/>
    <property type="molecule type" value="Genomic_DNA"/>
</dbReference>
<comment type="caution">
    <text evidence="2">The sequence shown here is derived from an EMBL/GenBank/DDBJ whole genome shotgun (WGS) entry which is preliminary data.</text>
</comment>
<organism evidence="2 3">
    <name type="scientific">Saguinus oedipus</name>
    <name type="common">Cotton-top tamarin</name>
    <name type="synonym">Oedipomidas oedipus</name>
    <dbReference type="NCBI Taxonomy" id="9490"/>
    <lineage>
        <taxon>Eukaryota</taxon>
        <taxon>Metazoa</taxon>
        <taxon>Chordata</taxon>
        <taxon>Craniata</taxon>
        <taxon>Vertebrata</taxon>
        <taxon>Euteleostomi</taxon>
        <taxon>Mammalia</taxon>
        <taxon>Eutheria</taxon>
        <taxon>Euarchontoglires</taxon>
        <taxon>Primates</taxon>
        <taxon>Haplorrhini</taxon>
        <taxon>Platyrrhini</taxon>
        <taxon>Cebidae</taxon>
        <taxon>Callitrichinae</taxon>
        <taxon>Saguinus</taxon>
    </lineage>
</organism>
<name>A0ABQ9TEC3_SAGOE</name>
<protein>
    <submittedName>
        <fullName evidence="2">Uncharacterized protein</fullName>
    </submittedName>
</protein>
<reference evidence="2 3" key="1">
    <citation type="submission" date="2023-05" db="EMBL/GenBank/DDBJ databases">
        <title>B98-5 Cell Line De Novo Hybrid Assembly: An Optical Mapping Approach.</title>
        <authorList>
            <person name="Kananen K."/>
            <person name="Auerbach J.A."/>
            <person name="Kautto E."/>
            <person name="Blachly J.S."/>
        </authorList>
    </citation>
    <scope>NUCLEOTIDE SEQUENCE [LARGE SCALE GENOMIC DNA]</scope>
    <source>
        <strain evidence="2">B95-8</strain>
        <tissue evidence="2">Cell line</tissue>
    </source>
</reference>
<gene>
    <name evidence="2" type="ORF">P7K49_038323</name>
</gene>
<evidence type="ECO:0000313" key="3">
    <source>
        <dbReference type="Proteomes" id="UP001266305"/>
    </source>
</evidence>
<evidence type="ECO:0000313" key="2">
    <source>
        <dbReference type="EMBL" id="KAK2083087.1"/>
    </source>
</evidence>
<feature type="region of interest" description="Disordered" evidence="1">
    <location>
        <begin position="1"/>
        <end position="144"/>
    </location>
</feature>
<evidence type="ECO:0000256" key="1">
    <source>
        <dbReference type="SAM" id="MobiDB-lite"/>
    </source>
</evidence>
<dbReference type="Proteomes" id="UP001266305">
    <property type="component" value="Unassembled WGS sequence"/>
</dbReference>
<sequence length="144" mass="15006">MFRGLSSWLGLQQPAAGGGQPKGEGQPSETVAESAEEELQPAGDHELLHQAKDFGSESPPALGLGSRAHSSSGTPLGRGPNWLRDKGAGREAGAEDVAVGQPFPGRERLQSGPVPEVPGDKSLKSLQTLESDTRSSNVTRCLQV</sequence>
<keyword evidence="3" id="KW-1185">Reference proteome</keyword>
<feature type="compositionally biased region" description="Basic and acidic residues" evidence="1">
    <location>
        <begin position="83"/>
        <end position="93"/>
    </location>
</feature>